<keyword evidence="3" id="KW-1185">Reference proteome</keyword>
<protein>
    <recommendedName>
        <fullName evidence="1">Roadblock/LAMTOR2 domain-containing protein</fullName>
    </recommendedName>
</protein>
<dbReference type="InterPro" id="IPR004942">
    <property type="entry name" value="Roadblock/LAMTOR2_dom"/>
</dbReference>
<accession>A0A2Z6IHS6</accession>
<name>A0A2Z6IHS6_ACIFI</name>
<gene>
    <name evidence="2" type="ORF">AFERRID_03650</name>
</gene>
<dbReference type="Proteomes" id="UP000280188">
    <property type="component" value="Chromosome"/>
</dbReference>
<reference evidence="2 3" key="1">
    <citation type="journal article" date="2018" name="Microbiol. Resour. Announc.">
        <title>Complete Genome Sequence of Acidithiobacillus ferridurans JCM 18981.</title>
        <authorList>
            <person name="Miyauchi T."/>
            <person name="Kouzuma A."/>
            <person name="Abe T."/>
            <person name="Watanabe K."/>
        </authorList>
    </citation>
    <scope>NUCLEOTIDE SEQUENCE [LARGE SCALE GENOMIC DNA]</scope>
    <source>
        <strain evidence="3">ATCC 33020 / DSM 29468 / JCM 18981 / 11Fe</strain>
    </source>
</reference>
<dbReference type="KEGG" id="afj:AFERRID_03650"/>
<dbReference type="EMBL" id="AP018795">
    <property type="protein sequence ID" value="BBF64147.1"/>
    <property type="molecule type" value="Genomic_DNA"/>
</dbReference>
<sequence length="119" mass="12814">MGILNQDMFDDLYAQLGAISPEIQGAALISNEGAVIFQEGETIVDQHLIGIAGAAIMRLAEHISSGLAECPAQEISIRCDRYTALFVPVGADALLMLVLSAETDTRPLARAVRSRLERF</sequence>
<evidence type="ECO:0000259" key="1">
    <source>
        <dbReference type="SMART" id="SM00960"/>
    </source>
</evidence>
<organism evidence="2 3">
    <name type="scientific">Acidithiobacillus ferridurans</name>
    <dbReference type="NCBI Taxonomy" id="1232575"/>
    <lineage>
        <taxon>Bacteria</taxon>
        <taxon>Pseudomonadati</taxon>
        <taxon>Pseudomonadota</taxon>
        <taxon>Acidithiobacillia</taxon>
        <taxon>Acidithiobacillales</taxon>
        <taxon>Acidithiobacillaceae</taxon>
        <taxon>Acidithiobacillus</taxon>
    </lineage>
</organism>
<dbReference type="SUPFAM" id="SSF103196">
    <property type="entry name" value="Roadblock/LC7 domain"/>
    <property type="match status" value="1"/>
</dbReference>
<dbReference type="Gene3D" id="3.30.450.30">
    <property type="entry name" value="Dynein light chain 2a, cytoplasmic"/>
    <property type="match status" value="1"/>
</dbReference>
<dbReference type="AlphaFoldDB" id="A0A2Z6IHS6"/>
<dbReference type="RefSeq" id="WP_225981791.1">
    <property type="nucleotide sequence ID" value="NZ_AP018795.1"/>
</dbReference>
<proteinExistence type="predicted"/>
<evidence type="ECO:0000313" key="3">
    <source>
        <dbReference type="Proteomes" id="UP000280188"/>
    </source>
</evidence>
<evidence type="ECO:0000313" key="2">
    <source>
        <dbReference type="EMBL" id="BBF64147.1"/>
    </source>
</evidence>
<feature type="domain" description="Roadblock/LAMTOR2" evidence="1">
    <location>
        <begin position="9"/>
        <end position="99"/>
    </location>
</feature>
<dbReference type="SMART" id="SM00960">
    <property type="entry name" value="Robl_LC7"/>
    <property type="match status" value="1"/>
</dbReference>